<keyword evidence="2 7" id="KW-0808">Transferase</keyword>
<keyword evidence="6 7" id="KW-0057">Aromatic amino acid biosynthesis</keyword>
<dbReference type="PANTHER" id="PTHR21087:SF16">
    <property type="entry name" value="SHIKIMATE KINASE 1, CHLOROPLASTIC"/>
    <property type="match status" value="1"/>
</dbReference>
<dbReference type="EC" id="2.7.1.71" evidence="7"/>
<feature type="binding site" evidence="7">
    <location>
        <position position="15"/>
    </location>
    <ligand>
        <name>Mg(2+)</name>
        <dbReference type="ChEBI" id="CHEBI:18420"/>
    </ligand>
</feature>
<comment type="caution">
    <text evidence="7">Lacks conserved residue(s) required for the propagation of feature annotation.</text>
</comment>
<dbReference type="UniPathway" id="UPA00053">
    <property type="reaction ID" value="UER00088"/>
</dbReference>
<comment type="cofactor">
    <cofactor evidence="7">
        <name>Mg(2+)</name>
        <dbReference type="ChEBI" id="CHEBI:18420"/>
    </cofactor>
    <text evidence="7">Binds 1 Mg(2+) ion per subunit.</text>
</comment>
<dbReference type="GO" id="GO:0005524">
    <property type="term" value="F:ATP binding"/>
    <property type="evidence" value="ECO:0007669"/>
    <property type="project" value="UniProtKB-UniRule"/>
</dbReference>
<dbReference type="InterPro" id="IPR027417">
    <property type="entry name" value="P-loop_NTPase"/>
</dbReference>
<feature type="binding site" evidence="7">
    <location>
        <position position="78"/>
    </location>
    <ligand>
        <name>substrate</name>
    </ligand>
</feature>
<dbReference type="PRINTS" id="PR01100">
    <property type="entry name" value="SHIKIMTKNASE"/>
</dbReference>
<evidence type="ECO:0000256" key="1">
    <source>
        <dbReference type="ARBA" id="ARBA00022605"/>
    </source>
</evidence>
<feature type="binding site" evidence="7">
    <location>
        <begin position="11"/>
        <end position="16"/>
    </location>
    <ligand>
        <name>ATP</name>
        <dbReference type="ChEBI" id="CHEBI:30616"/>
    </ligand>
</feature>
<keyword evidence="1 7" id="KW-0028">Amino-acid biosynthesis</keyword>
<dbReference type="AlphaFoldDB" id="A0A6M0Q766"/>
<dbReference type="GO" id="GO:0009073">
    <property type="term" value="P:aromatic amino acid family biosynthetic process"/>
    <property type="evidence" value="ECO:0007669"/>
    <property type="project" value="UniProtKB-KW"/>
</dbReference>
<reference evidence="8 9" key="1">
    <citation type="submission" date="2020-02" db="EMBL/GenBank/DDBJ databases">
        <title>Bacillus aquiflavi sp. nov., isolated from yellow water of strong flavor Chinese baijiu in Yibin region of China.</title>
        <authorList>
            <person name="Xie J."/>
        </authorList>
    </citation>
    <scope>NUCLEOTIDE SEQUENCE [LARGE SCALE GENOMIC DNA]</scope>
    <source>
        <strain evidence="8 9">SA4</strain>
    </source>
</reference>
<keyword evidence="9" id="KW-1185">Reference proteome</keyword>
<evidence type="ECO:0000256" key="4">
    <source>
        <dbReference type="ARBA" id="ARBA00022777"/>
    </source>
</evidence>
<keyword evidence="4 7" id="KW-0418">Kinase</keyword>
<dbReference type="HAMAP" id="MF_00109">
    <property type="entry name" value="Shikimate_kinase"/>
    <property type="match status" value="1"/>
</dbReference>
<evidence type="ECO:0000313" key="8">
    <source>
        <dbReference type="EMBL" id="NEY71589.1"/>
    </source>
</evidence>
<keyword evidence="7" id="KW-0460">Magnesium</keyword>
<comment type="catalytic activity">
    <reaction evidence="7">
        <text>shikimate + ATP = 3-phosphoshikimate + ADP + H(+)</text>
        <dbReference type="Rhea" id="RHEA:13121"/>
        <dbReference type="ChEBI" id="CHEBI:15378"/>
        <dbReference type="ChEBI" id="CHEBI:30616"/>
        <dbReference type="ChEBI" id="CHEBI:36208"/>
        <dbReference type="ChEBI" id="CHEBI:145989"/>
        <dbReference type="ChEBI" id="CHEBI:456216"/>
        <dbReference type="EC" id="2.7.1.71"/>
    </reaction>
</comment>
<dbReference type="PANTHER" id="PTHR21087">
    <property type="entry name" value="SHIKIMATE KINASE"/>
    <property type="match status" value="1"/>
</dbReference>
<feature type="binding site" evidence="7">
    <location>
        <position position="57"/>
    </location>
    <ligand>
        <name>substrate</name>
    </ligand>
</feature>
<sequence length="166" mass="19134">MKTIYLTGFMGSGKTTIGRELARYLQLPVIDTDEEIIKETGISINEIFSTYGESHFRDLEVKILSSLPTQNVVITTGGGIVLKDQNREWMKKHGVLVYLHCDFEVIWTRLQHDQTRPLVKNSRKDELEQLYQSRKSVYHDYNLMIDTSALQLSQIVKQLADMIKNA</sequence>
<dbReference type="InterPro" id="IPR000623">
    <property type="entry name" value="Shikimate_kinase/TSH1"/>
</dbReference>
<comment type="similarity">
    <text evidence="7">Belongs to the shikimate kinase family.</text>
</comment>
<proteinExistence type="inferred from homology"/>
<dbReference type="GO" id="GO:0004765">
    <property type="term" value="F:shikimate kinase activity"/>
    <property type="evidence" value="ECO:0007669"/>
    <property type="project" value="UniProtKB-UniRule"/>
</dbReference>
<evidence type="ECO:0000313" key="9">
    <source>
        <dbReference type="Proteomes" id="UP000481043"/>
    </source>
</evidence>
<dbReference type="InterPro" id="IPR031322">
    <property type="entry name" value="Shikimate/glucono_kinase"/>
</dbReference>
<evidence type="ECO:0000256" key="5">
    <source>
        <dbReference type="ARBA" id="ARBA00022840"/>
    </source>
</evidence>
<feature type="binding site" evidence="7">
    <location>
        <position position="33"/>
    </location>
    <ligand>
        <name>substrate</name>
    </ligand>
</feature>
<evidence type="ECO:0000256" key="2">
    <source>
        <dbReference type="ARBA" id="ARBA00022679"/>
    </source>
</evidence>
<protein>
    <recommendedName>
        <fullName evidence="7">Shikimate kinase</fullName>
        <shortName evidence="7">SK</shortName>
        <ecNumber evidence="7">2.7.1.71</ecNumber>
    </recommendedName>
</protein>
<evidence type="ECO:0000256" key="7">
    <source>
        <dbReference type="HAMAP-Rule" id="MF_00109"/>
    </source>
</evidence>
<keyword evidence="5 7" id="KW-0067">ATP-binding</keyword>
<feature type="binding site" evidence="7">
    <location>
        <position position="134"/>
    </location>
    <ligand>
        <name>substrate</name>
    </ligand>
</feature>
<comment type="pathway">
    <text evidence="7">Metabolic intermediate biosynthesis; chorismate biosynthesis; chorismate from D-erythrose 4-phosphate and phosphoenolpyruvate: step 5/7.</text>
</comment>
<feature type="binding site" evidence="7">
    <location>
        <position position="116"/>
    </location>
    <ligand>
        <name>ATP</name>
        <dbReference type="ChEBI" id="CHEBI:30616"/>
    </ligand>
</feature>
<dbReference type="CDD" id="cd00464">
    <property type="entry name" value="SK"/>
    <property type="match status" value="1"/>
</dbReference>
<dbReference type="Proteomes" id="UP000481043">
    <property type="component" value="Unassembled WGS sequence"/>
</dbReference>
<dbReference type="EMBL" id="JAAIWM010000002">
    <property type="protein sequence ID" value="NEY71589.1"/>
    <property type="molecule type" value="Genomic_DNA"/>
</dbReference>
<gene>
    <name evidence="7" type="primary">aroK</name>
    <name evidence="8" type="ORF">G4D63_07500</name>
</gene>
<comment type="caution">
    <text evidence="8">The sequence shown here is derived from an EMBL/GenBank/DDBJ whole genome shotgun (WGS) entry which is preliminary data.</text>
</comment>
<evidence type="ECO:0000256" key="3">
    <source>
        <dbReference type="ARBA" id="ARBA00022741"/>
    </source>
</evidence>
<dbReference type="RefSeq" id="WP_163179029.1">
    <property type="nucleotide sequence ID" value="NZ_JAAIWM010000002.1"/>
</dbReference>
<dbReference type="GO" id="GO:0008652">
    <property type="term" value="P:amino acid biosynthetic process"/>
    <property type="evidence" value="ECO:0007669"/>
    <property type="project" value="UniProtKB-KW"/>
</dbReference>
<keyword evidence="3 7" id="KW-0547">Nucleotide-binding</keyword>
<organism evidence="8 9">
    <name type="scientific">Bacillus mesophilus</name>
    <dbReference type="NCBI Taxonomy" id="1808955"/>
    <lineage>
        <taxon>Bacteria</taxon>
        <taxon>Bacillati</taxon>
        <taxon>Bacillota</taxon>
        <taxon>Bacilli</taxon>
        <taxon>Bacillales</taxon>
        <taxon>Bacillaceae</taxon>
        <taxon>Bacillus</taxon>
    </lineage>
</organism>
<evidence type="ECO:0000256" key="6">
    <source>
        <dbReference type="ARBA" id="ARBA00023141"/>
    </source>
</evidence>
<dbReference type="GO" id="GO:0005829">
    <property type="term" value="C:cytosol"/>
    <property type="evidence" value="ECO:0007669"/>
    <property type="project" value="TreeGrafter"/>
</dbReference>
<dbReference type="Pfam" id="PF01202">
    <property type="entry name" value="SKI"/>
    <property type="match status" value="1"/>
</dbReference>
<comment type="function">
    <text evidence="7">Catalyzes the specific phosphorylation of the 3-hydroxyl group of shikimic acid using ATP as a cosubstrate.</text>
</comment>
<dbReference type="GO" id="GO:0000287">
    <property type="term" value="F:magnesium ion binding"/>
    <property type="evidence" value="ECO:0007669"/>
    <property type="project" value="UniProtKB-UniRule"/>
</dbReference>
<name>A0A6M0Q766_9BACI</name>
<dbReference type="SUPFAM" id="SSF52540">
    <property type="entry name" value="P-loop containing nucleoside triphosphate hydrolases"/>
    <property type="match status" value="1"/>
</dbReference>
<comment type="subcellular location">
    <subcellularLocation>
        <location evidence="7">Cytoplasm</location>
    </subcellularLocation>
</comment>
<dbReference type="Gene3D" id="3.40.50.300">
    <property type="entry name" value="P-loop containing nucleotide triphosphate hydrolases"/>
    <property type="match status" value="1"/>
</dbReference>
<keyword evidence="7" id="KW-0963">Cytoplasm</keyword>
<accession>A0A6M0Q766</accession>
<keyword evidence="7" id="KW-0479">Metal-binding</keyword>
<comment type="subunit">
    <text evidence="7">Monomer.</text>
</comment>
<dbReference type="GO" id="GO:0009423">
    <property type="term" value="P:chorismate biosynthetic process"/>
    <property type="evidence" value="ECO:0007669"/>
    <property type="project" value="UniProtKB-UniRule"/>
</dbReference>